<dbReference type="Proteomes" id="UP001196413">
    <property type="component" value="Unassembled WGS sequence"/>
</dbReference>
<sequence>MSHITSIICTGCNHRLLSRFINERQCRRKIESFARMSNMSQEDVATGLRTVQQGLEALRDEHGSVCTTIENSLKGISEDEAPIPREKTSSDIRQCNKHFNWFGGGYDDGIDMSHLNNLEAEKQKYQVR</sequence>
<protein>
    <submittedName>
        <fullName evidence="1">Uncharacterized protein</fullName>
    </submittedName>
</protein>
<evidence type="ECO:0000313" key="1">
    <source>
        <dbReference type="EMBL" id="KAJ1351865.1"/>
    </source>
</evidence>
<dbReference type="AlphaFoldDB" id="A0AAD5QKE6"/>
<reference evidence="1" key="1">
    <citation type="submission" date="2021-06" db="EMBL/GenBank/DDBJ databases">
        <title>Parelaphostrongylus tenuis whole genome reference sequence.</title>
        <authorList>
            <person name="Garwood T.J."/>
            <person name="Larsen P.A."/>
            <person name="Fountain-Jones N.M."/>
            <person name="Garbe J.R."/>
            <person name="Macchietto M.G."/>
            <person name="Kania S.A."/>
            <person name="Gerhold R.W."/>
            <person name="Richards J.E."/>
            <person name="Wolf T.M."/>
        </authorList>
    </citation>
    <scope>NUCLEOTIDE SEQUENCE</scope>
    <source>
        <strain evidence="1">MNPRO001-30</strain>
        <tissue evidence="1">Meninges</tissue>
    </source>
</reference>
<keyword evidence="2" id="KW-1185">Reference proteome</keyword>
<accession>A0AAD5QKE6</accession>
<proteinExistence type="predicted"/>
<comment type="caution">
    <text evidence="1">The sequence shown here is derived from an EMBL/GenBank/DDBJ whole genome shotgun (WGS) entry which is preliminary data.</text>
</comment>
<evidence type="ECO:0000313" key="2">
    <source>
        <dbReference type="Proteomes" id="UP001196413"/>
    </source>
</evidence>
<gene>
    <name evidence="1" type="ORF">KIN20_008027</name>
</gene>
<dbReference type="EMBL" id="JAHQIW010001244">
    <property type="protein sequence ID" value="KAJ1351865.1"/>
    <property type="molecule type" value="Genomic_DNA"/>
</dbReference>
<organism evidence="1 2">
    <name type="scientific">Parelaphostrongylus tenuis</name>
    <name type="common">Meningeal worm</name>
    <dbReference type="NCBI Taxonomy" id="148309"/>
    <lineage>
        <taxon>Eukaryota</taxon>
        <taxon>Metazoa</taxon>
        <taxon>Ecdysozoa</taxon>
        <taxon>Nematoda</taxon>
        <taxon>Chromadorea</taxon>
        <taxon>Rhabditida</taxon>
        <taxon>Rhabditina</taxon>
        <taxon>Rhabditomorpha</taxon>
        <taxon>Strongyloidea</taxon>
        <taxon>Metastrongylidae</taxon>
        <taxon>Parelaphostrongylus</taxon>
    </lineage>
</organism>
<name>A0AAD5QKE6_PARTN</name>